<dbReference type="PATRIC" id="fig|937777.3.peg.1073"/>
<evidence type="ECO:0000313" key="2">
    <source>
        <dbReference type="Proteomes" id="UP000010467"/>
    </source>
</evidence>
<dbReference type="EMBL" id="CP003382">
    <property type="protein sequence ID" value="AFZ66630.1"/>
    <property type="molecule type" value="Genomic_DNA"/>
</dbReference>
<dbReference type="KEGG" id="dpd:Deipe_1067"/>
<dbReference type="STRING" id="937777.Deipe_1067"/>
<dbReference type="InterPro" id="IPR024219">
    <property type="entry name" value="DUF3809"/>
</dbReference>
<proteinExistence type="predicted"/>
<dbReference type="AlphaFoldDB" id="L0A0W6"/>
<gene>
    <name evidence="1" type="ordered locus">Deipe_1067</name>
</gene>
<dbReference type="Pfam" id="PF12723">
    <property type="entry name" value="DUF3809"/>
    <property type="match status" value="1"/>
</dbReference>
<dbReference type="HOGENOM" id="CLU_1710264_0_0_0"/>
<dbReference type="RefSeq" id="WP_015234940.1">
    <property type="nucleotide sequence ID" value="NC_019793.1"/>
</dbReference>
<dbReference type="Proteomes" id="UP000010467">
    <property type="component" value="Chromosome"/>
</dbReference>
<reference evidence="2" key="1">
    <citation type="submission" date="2012-03" db="EMBL/GenBank/DDBJ databases">
        <title>Complete sequence of chromosome of Deinococcus peraridilitoris DSM 19664.</title>
        <authorList>
            <person name="Lucas S."/>
            <person name="Copeland A."/>
            <person name="Lapidus A."/>
            <person name="Glavina del Rio T."/>
            <person name="Dalin E."/>
            <person name="Tice H."/>
            <person name="Bruce D."/>
            <person name="Goodwin L."/>
            <person name="Pitluck S."/>
            <person name="Peters L."/>
            <person name="Mikhailova N."/>
            <person name="Lu M."/>
            <person name="Kyrpides N."/>
            <person name="Mavromatis K."/>
            <person name="Ivanova N."/>
            <person name="Brettin T."/>
            <person name="Detter J.C."/>
            <person name="Han C."/>
            <person name="Larimer F."/>
            <person name="Land M."/>
            <person name="Hauser L."/>
            <person name="Markowitz V."/>
            <person name="Cheng J.-F."/>
            <person name="Hugenholtz P."/>
            <person name="Woyke T."/>
            <person name="Wu D."/>
            <person name="Pukall R."/>
            <person name="Steenblock K."/>
            <person name="Brambilla E."/>
            <person name="Klenk H.-P."/>
            <person name="Eisen J.A."/>
        </authorList>
    </citation>
    <scope>NUCLEOTIDE SEQUENCE [LARGE SCALE GENOMIC DNA]</scope>
    <source>
        <strain evidence="2">DSM 19664 / LMG 22246 / CIP 109416 / KR-200</strain>
    </source>
</reference>
<keyword evidence="2" id="KW-1185">Reference proteome</keyword>
<organism evidence="1 2">
    <name type="scientific">Deinococcus peraridilitoris (strain DSM 19664 / LMG 22246 / CIP 109416 / KR-200)</name>
    <dbReference type="NCBI Taxonomy" id="937777"/>
    <lineage>
        <taxon>Bacteria</taxon>
        <taxon>Thermotogati</taxon>
        <taxon>Deinococcota</taxon>
        <taxon>Deinococci</taxon>
        <taxon>Deinococcales</taxon>
        <taxon>Deinococcaceae</taxon>
        <taxon>Deinococcus</taxon>
    </lineage>
</organism>
<accession>L0A0W6</accession>
<dbReference type="eggNOG" id="ENOG5033K0E">
    <property type="taxonomic scope" value="Bacteria"/>
</dbReference>
<name>L0A0W6_DEIPD</name>
<dbReference type="Gene3D" id="3.30.530.70">
    <property type="entry name" value="Uncharacterised protein PF12723, DUF3809"/>
    <property type="match status" value="1"/>
</dbReference>
<sequence>MIFEAQEHFVLPYPGSEDEARSFLRDPGRSLRAVSFLRALRFDGGIVRSELAVNIPMFGDLVLPFESEVTSTAQGALLTPRPLSGRAWAEVGGLGEVQSGQLDYHLSFRVHISMPQAEKWGGAAFEKMFQATARKTLERVAQEFPAGVRAAMP</sequence>
<protein>
    <recommendedName>
        <fullName evidence="3">Polyketide cyclase / dehydrase and lipid transport</fullName>
    </recommendedName>
</protein>
<evidence type="ECO:0000313" key="1">
    <source>
        <dbReference type="EMBL" id="AFZ66630.1"/>
    </source>
</evidence>
<evidence type="ECO:0008006" key="3">
    <source>
        <dbReference type="Google" id="ProtNLM"/>
    </source>
</evidence>
<dbReference type="OrthoDB" id="67053at2"/>